<feature type="domain" description="Dit-like phage tail protein N-terminal" evidence="1">
    <location>
        <begin position="52"/>
        <end position="133"/>
    </location>
</feature>
<name>A0A8S5QZ13_9CAUD</name>
<organism evidence="2">
    <name type="scientific">Siphoviridae sp. ctg6Y13</name>
    <dbReference type="NCBI Taxonomy" id="2826419"/>
    <lineage>
        <taxon>Viruses</taxon>
        <taxon>Duplodnaviria</taxon>
        <taxon>Heunggongvirae</taxon>
        <taxon>Uroviricota</taxon>
        <taxon>Caudoviricetes</taxon>
    </lineage>
</organism>
<reference evidence="2" key="1">
    <citation type="journal article" date="2021" name="Proc. Natl. Acad. Sci. U.S.A.">
        <title>A Catalog of Tens of Thousands of Viruses from Human Metagenomes Reveals Hidden Associations with Chronic Diseases.</title>
        <authorList>
            <person name="Tisza M.J."/>
            <person name="Buck C.B."/>
        </authorList>
    </citation>
    <scope>NUCLEOTIDE SEQUENCE</scope>
    <source>
        <strain evidence="2">Ctg6Y13</strain>
    </source>
</reference>
<protein>
    <submittedName>
        <fullName evidence="2">Tail assembly protein</fullName>
    </submittedName>
</protein>
<proteinExistence type="predicted"/>
<dbReference type="InterPro" id="IPR048494">
    <property type="entry name" value="Dit-like_N"/>
</dbReference>
<evidence type="ECO:0000259" key="1">
    <source>
        <dbReference type="Pfam" id="PF21821"/>
    </source>
</evidence>
<dbReference type="EMBL" id="BK015766">
    <property type="protein sequence ID" value="DAE24057.1"/>
    <property type="molecule type" value="Genomic_DNA"/>
</dbReference>
<sequence length="187" mass="21765">MRPIFMLLYDTDPFIFTIPPLDFKITGSQNSEVIKILDVGEVALIGEKNIKKVSFSTFLPAKKSKFYNMLFNRHSPMAGIKKLEKYKDNKEVLTLIVPSYSIYFKCHIEQLDYEIKERTGDVDISLSLIEARKQTRLIDDVNELYERHTGKTSPIKEYQLEERFENIKNGLKDKIKGKIDSLINPKK</sequence>
<dbReference type="Pfam" id="PF21821">
    <property type="entry name" value="Dit_like"/>
    <property type="match status" value="1"/>
</dbReference>
<evidence type="ECO:0000313" key="2">
    <source>
        <dbReference type="EMBL" id="DAE24057.1"/>
    </source>
</evidence>
<accession>A0A8S5QZ13</accession>